<dbReference type="PROSITE" id="PS50893">
    <property type="entry name" value="ABC_TRANSPORTER_2"/>
    <property type="match status" value="1"/>
</dbReference>
<dbReference type="PANTHER" id="PTHR42939">
    <property type="entry name" value="ABC TRANSPORTER ATP-BINDING PROTEIN ALBC-RELATED"/>
    <property type="match status" value="1"/>
</dbReference>
<dbReference type="SUPFAM" id="SSF52540">
    <property type="entry name" value="P-loop containing nucleoside triphosphate hydrolases"/>
    <property type="match status" value="1"/>
</dbReference>
<reference evidence="6" key="1">
    <citation type="submission" date="2016-10" db="EMBL/GenBank/DDBJ databases">
        <authorList>
            <person name="Varghese N."/>
            <person name="Submissions S."/>
        </authorList>
    </citation>
    <scope>NUCLEOTIDE SEQUENCE [LARGE SCALE GENOMIC DNA]</scope>
    <source>
        <strain evidence="6">DSM 44544</strain>
    </source>
</reference>
<dbReference type="InterPro" id="IPR027417">
    <property type="entry name" value="P-loop_NTPase"/>
</dbReference>
<dbReference type="RefSeq" id="WP_244170632.1">
    <property type="nucleotide sequence ID" value="NZ_FNSO01000004.1"/>
</dbReference>
<dbReference type="Proteomes" id="UP000199622">
    <property type="component" value="Unassembled WGS sequence"/>
</dbReference>
<keyword evidence="6" id="KW-1185">Reference proteome</keyword>
<dbReference type="CDD" id="cd03230">
    <property type="entry name" value="ABC_DR_subfamily_A"/>
    <property type="match status" value="1"/>
</dbReference>
<sequence>MSTEAGVALAATGLGKRYRRGWALRDCAFELPMGSICALVGPNGAGKSTLLRLVAGLITPTEGEVRVNQKVAFLAQDKPLYRRFTVAEMLRAGASMNPDWDGTYASQLVKEAGVPLGARIGTLSGGQRTRVALAIALGRRPELIMLDEPLADLDPLARDEVMRALLAEAAGTGMTVVLSSHVLTDLEETCDHLLLLADGGVRLAGPVEDLLAQHRILTGPAGLAVPAESVVDSRTTARQATVLARTAAASASAGWEAVQPTLEELTLAYLRAAKGKAA</sequence>
<keyword evidence="2" id="KW-0547">Nucleotide-binding</keyword>
<dbReference type="EMBL" id="FNSO01000004">
    <property type="protein sequence ID" value="SED75194.1"/>
    <property type="molecule type" value="Genomic_DNA"/>
</dbReference>
<dbReference type="SMART" id="SM00382">
    <property type="entry name" value="AAA"/>
    <property type="match status" value="1"/>
</dbReference>
<dbReference type="AlphaFoldDB" id="A0A1H5D8K3"/>
<dbReference type="PROSITE" id="PS00211">
    <property type="entry name" value="ABC_TRANSPORTER_1"/>
    <property type="match status" value="1"/>
</dbReference>
<dbReference type="GO" id="GO:0016887">
    <property type="term" value="F:ATP hydrolysis activity"/>
    <property type="evidence" value="ECO:0007669"/>
    <property type="project" value="InterPro"/>
</dbReference>
<organism evidence="5 6">
    <name type="scientific">Amycolatopsis tolypomycina</name>
    <dbReference type="NCBI Taxonomy" id="208445"/>
    <lineage>
        <taxon>Bacteria</taxon>
        <taxon>Bacillati</taxon>
        <taxon>Actinomycetota</taxon>
        <taxon>Actinomycetes</taxon>
        <taxon>Pseudonocardiales</taxon>
        <taxon>Pseudonocardiaceae</taxon>
        <taxon>Amycolatopsis</taxon>
    </lineage>
</organism>
<evidence type="ECO:0000256" key="3">
    <source>
        <dbReference type="ARBA" id="ARBA00022840"/>
    </source>
</evidence>
<dbReference type="Pfam" id="PF00005">
    <property type="entry name" value="ABC_tran"/>
    <property type="match status" value="1"/>
</dbReference>
<dbReference type="GO" id="GO:0005524">
    <property type="term" value="F:ATP binding"/>
    <property type="evidence" value="ECO:0007669"/>
    <property type="project" value="UniProtKB-KW"/>
</dbReference>
<dbReference type="PANTHER" id="PTHR42939:SF1">
    <property type="entry name" value="ABC TRANSPORTER ATP-BINDING PROTEIN ALBC-RELATED"/>
    <property type="match status" value="1"/>
</dbReference>
<accession>A0A1H5D8K3</accession>
<evidence type="ECO:0000259" key="4">
    <source>
        <dbReference type="PROSITE" id="PS50893"/>
    </source>
</evidence>
<dbReference type="InterPro" id="IPR017871">
    <property type="entry name" value="ABC_transporter-like_CS"/>
</dbReference>
<evidence type="ECO:0000256" key="2">
    <source>
        <dbReference type="ARBA" id="ARBA00022741"/>
    </source>
</evidence>
<keyword evidence="1" id="KW-0813">Transport</keyword>
<gene>
    <name evidence="5" type="ORF">SAMN04489727_9222</name>
</gene>
<dbReference type="InterPro" id="IPR051782">
    <property type="entry name" value="ABC_Transporter_VariousFunc"/>
</dbReference>
<protein>
    <submittedName>
        <fullName evidence="5">ABC-2 type transport system ATP-binding protein</fullName>
    </submittedName>
</protein>
<evidence type="ECO:0000256" key="1">
    <source>
        <dbReference type="ARBA" id="ARBA00022448"/>
    </source>
</evidence>
<keyword evidence="3 5" id="KW-0067">ATP-binding</keyword>
<dbReference type="InterPro" id="IPR003593">
    <property type="entry name" value="AAA+_ATPase"/>
</dbReference>
<dbReference type="InterPro" id="IPR003439">
    <property type="entry name" value="ABC_transporter-like_ATP-bd"/>
</dbReference>
<name>A0A1H5D8K3_9PSEU</name>
<evidence type="ECO:0000313" key="6">
    <source>
        <dbReference type="Proteomes" id="UP000199622"/>
    </source>
</evidence>
<proteinExistence type="predicted"/>
<feature type="domain" description="ABC transporter" evidence="4">
    <location>
        <begin position="9"/>
        <end position="223"/>
    </location>
</feature>
<dbReference type="STRING" id="208445.SAMN04489727_9222"/>
<dbReference type="Gene3D" id="3.40.50.300">
    <property type="entry name" value="P-loop containing nucleotide triphosphate hydrolases"/>
    <property type="match status" value="1"/>
</dbReference>
<evidence type="ECO:0000313" key="5">
    <source>
        <dbReference type="EMBL" id="SED75194.1"/>
    </source>
</evidence>